<gene>
    <name evidence="2" type="ORF">SAMN06893097_101277</name>
</gene>
<dbReference type="SUPFAM" id="SSF55729">
    <property type="entry name" value="Acyl-CoA N-acyltransferases (Nat)"/>
    <property type="match status" value="1"/>
</dbReference>
<evidence type="ECO:0000313" key="2">
    <source>
        <dbReference type="EMBL" id="SNX94483.1"/>
    </source>
</evidence>
<dbReference type="Proteomes" id="UP000219514">
    <property type="component" value="Unassembled WGS sequence"/>
</dbReference>
<dbReference type="OrthoDB" id="7057833at2"/>
<dbReference type="PROSITE" id="PS51186">
    <property type="entry name" value="GNAT"/>
    <property type="match status" value="1"/>
</dbReference>
<proteinExistence type="predicted"/>
<dbReference type="CDD" id="cd04301">
    <property type="entry name" value="NAT_SF"/>
    <property type="match status" value="1"/>
</dbReference>
<name>A0A285E6J3_9ACTN</name>
<dbReference type="InterPro" id="IPR016181">
    <property type="entry name" value="Acyl_CoA_acyltransferase"/>
</dbReference>
<keyword evidence="2" id="KW-0687">Ribonucleoprotein</keyword>
<dbReference type="InterPro" id="IPR052523">
    <property type="entry name" value="Trichothecene_AcTrans"/>
</dbReference>
<dbReference type="Pfam" id="PF00583">
    <property type="entry name" value="Acetyltransf_1"/>
    <property type="match status" value="1"/>
</dbReference>
<dbReference type="RefSeq" id="WP_097203711.1">
    <property type="nucleotide sequence ID" value="NZ_JACHXB010000001.1"/>
</dbReference>
<dbReference type="InterPro" id="IPR000182">
    <property type="entry name" value="GNAT_dom"/>
</dbReference>
<protein>
    <submittedName>
        <fullName evidence="2">Ribosomal protein S18 acetylase RimI</fullName>
    </submittedName>
</protein>
<organism evidence="2 3">
    <name type="scientific">Geodermatophilus sabuli</name>
    <dbReference type="NCBI Taxonomy" id="1564158"/>
    <lineage>
        <taxon>Bacteria</taxon>
        <taxon>Bacillati</taxon>
        <taxon>Actinomycetota</taxon>
        <taxon>Actinomycetes</taxon>
        <taxon>Geodermatophilales</taxon>
        <taxon>Geodermatophilaceae</taxon>
        <taxon>Geodermatophilus</taxon>
    </lineage>
</organism>
<evidence type="ECO:0000259" key="1">
    <source>
        <dbReference type="PROSITE" id="PS51186"/>
    </source>
</evidence>
<evidence type="ECO:0000313" key="3">
    <source>
        <dbReference type="Proteomes" id="UP000219514"/>
    </source>
</evidence>
<keyword evidence="2" id="KW-0689">Ribosomal protein</keyword>
<dbReference type="GO" id="GO:0016747">
    <property type="term" value="F:acyltransferase activity, transferring groups other than amino-acyl groups"/>
    <property type="evidence" value="ECO:0007669"/>
    <property type="project" value="InterPro"/>
</dbReference>
<sequence length="205" mass="22802">MRHTTTALGQQVVIAPLPVTQRAPGALLAARAMQDNPMHVAALGPDLRRRVEVMHRAFGLLLDSPARHVLGAWHEDHLVGIAAYTSSDHCQPDRSQWLRFPPTLARAGTRAPRLLRWLAAWSRRDPDIPHVHLGPVAVDPLVRGRGVGSRLLADCVDRFDVREETGCLETDKADNVRLYRRFGFEVVACANVLGVPNWFMLRPPA</sequence>
<dbReference type="PANTHER" id="PTHR42791:SF1">
    <property type="entry name" value="N-ACETYLTRANSFERASE DOMAIN-CONTAINING PROTEIN"/>
    <property type="match status" value="1"/>
</dbReference>
<dbReference type="PANTHER" id="PTHR42791">
    <property type="entry name" value="GNAT FAMILY ACETYLTRANSFERASE"/>
    <property type="match status" value="1"/>
</dbReference>
<accession>A0A285E6J3</accession>
<dbReference type="GO" id="GO:0005840">
    <property type="term" value="C:ribosome"/>
    <property type="evidence" value="ECO:0007669"/>
    <property type="project" value="UniProtKB-KW"/>
</dbReference>
<keyword evidence="3" id="KW-1185">Reference proteome</keyword>
<dbReference type="Gene3D" id="3.40.630.30">
    <property type="match status" value="1"/>
</dbReference>
<dbReference type="EMBL" id="OBDO01000001">
    <property type="protein sequence ID" value="SNX94483.1"/>
    <property type="molecule type" value="Genomic_DNA"/>
</dbReference>
<feature type="domain" description="N-acetyltransferase" evidence="1">
    <location>
        <begin position="28"/>
        <end position="205"/>
    </location>
</feature>
<dbReference type="AlphaFoldDB" id="A0A285E6J3"/>
<reference evidence="2 3" key="1">
    <citation type="submission" date="2017-09" db="EMBL/GenBank/DDBJ databases">
        <authorList>
            <person name="Ehlers B."/>
            <person name="Leendertz F.H."/>
        </authorList>
    </citation>
    <scope>NUCLEOTIDE SEQUENCE [LARGE SCALE GENOMIC DNA]</scope>
    <source>
        <strain evidence="2 3">DSM 46844</strain>
    </source>
</reference>